<keyword evidence="2" id="KW-1185">Reference proteome</keyword>
<evidence type="ECO:0008006" key="3">
    <source>
        <dbReference type="Google" id="ProtNLM"/>
    </source>
</evidence>
<accession>A0A9X3UEX0</accession>
<name>A0A9X3UEX0_9HYPH</name>
<comment type="caution">
    <text evidence="1">The sequence shown here is derived from an EMBL/GenBank/DDBJ whole genome shotgun (WGS) entry which is preliminary data.</text>
</comment>
<protein>
    <recommendedName>
        <fullName evidence="3">Lipoprotein</fullName>
    </recommendedName>
</protein>
<organism evidence="1 2">
    <name type="scientific">Hoeflea prorocentri</name>
    <dbReference type="NCBI Taxonomy" id="1922333"/>
    <lineage>
        <taxon>Bacteria</taxon>
        <taxon>Pseudomonadati</taxon>
        <taxon>Pseudomonadota</taxon>
        <taxon>Alphaproteobacteria</taxon>
        <taxon>Hyphomicrobiales</taxon>
        <taxon>Rhizobiaceae</taxon>
        <taxon>Hoeflea</taxon>
    </lineage>
</organism>
<dbReference type="AlphaFoldDB" id="A0A9X3UEX0"/>
<evidence type="ECO:0000313" key="2">
    <source>
        <dbReference type="Proteomes" id="UP001151234"/>
    </source>
</evidence>
<sequence length="190" mass="20597">MRTLFVVLLAFGLAACGHVPLSSIPKLKRMDFMTMEVEVLRVAVEMPDGLRVRPGSAIINLGLNESAGEPALQERIVLQQVPLSQSAGQLAGLAPNAQVFRIAEADIPRLEAMRETTRARRKVDPDDTKGTLTVTSGACRTATLPSGPLPVTTKLKTAPDEPYFTLTRNVDLRTLVPARQLQTEVPLCQS</sequence>
<evidence type="ECO:0000313" key="1">
    <source>
        <dbReference type="EMBL" id="MDA5397400.1"/>
    </source>
</evidence>
<dbReference type="RefSeq" id="WP_267988863.1">
    <property type="nucleotide sequence ID" value="NZ_JAPJZI010000001.1"/>
</dbReference>
<dbReference type="EMBL" id="JAPJZI010000001">
    <property type="protein sequence ID" value="MDA5397400.1"/>
    <property type="molecule type" value="Genomic_DNA"/>
</dbReference>
<gene>
    <name evidence="1" type="ORF">OQ273_02335</name>
</gene>
<dbReference type="Proteomes" id="UP001151234">
    <property type="component" value="Unassembled WGS sequence"/>
</dbReference>
<reference evidence="1" key="1">
    <citation type="submission" date="2022-11" db="EMBL/GenBank/DDBJ databases">
        <title>Draft genome sequence of Hoeflea poritis E7-10 and Hoeflea prorocentri PM5-8, separated from scleractinian coral Porites lutea and marine dinoflagellate.</title>
        <authorList>
            <person name="Zhang G."/>
            <person name="Wei Q."/>
            <person name="Cai L."/>
        </authorList>
    </citation>
    <scope>NUCLEOTIDE SEQUENCE</scope>
    <source>
        <strain evidence="1">PM5-8</strain>
    </source>
</reference>
<proteinExistence type="predicted"/>
<dbReference type="PROSITE" id="PS51257">
    <property type="entry name" value="PROKAR_LIPOPROTEIN"/>
    <property type="match status" value="1"/>
</dbReference>